<sequence length="470" mass="51279">MSEIDGRKTVLLCLVGKERKQRLVNLQQNANVRIMKGCSVPVKELKTAPVGALYQADAAGSRLQRFHDCKTLYGEQEALDLVDVNKKDNSQLVENDGAQQLSQAELKRLKEEQAGNRVVEQLISNSKTFEGKTRFAQRKYINKKQQRYCPFLTVQPPTPAFIADMYYMQKSSAIYGMRVDTLSQMMSYANVYADARVLCNDTINGLLTATVLRRVGTAGVGRVFHVYHGHKGVPNLGAVASMDLEAVAEQKLLNVSFDVLAQVCATKGPDSGVAGAEAASTRQSAVVVTPERASEAPVEAAASLGANAARAPLEVQGTGARRQFFRACDQEEAQEALAEGVDSLLIASRLHPLEAVERLWQQLNPSGSFCVYCPYLVPLQDVYEQLRDGGHAVQLVMEDCWLREYQVLPNRTHPLVAMSCTGGYMLSGIKVLSDAPWLGLRQAGPGRQVEGNAQAEAEGPPLKKAKLEGA</sequence>
<comment type="subcellular location">
    <subcellularLocation>
        <location evidence="1">Nucleus</location>
    </subcellularLocation>
</comment>
<evidence type="ECO:0000256" key="4">
    <source>
        <dbReference type="ARBA" id="ARBA00022694"/>
    </source>
</evidence>
<dbReference type="InterPro" id="IPR017423">
    <property type="entry name" value="TRM6"/>
</dbReference>
<dbReference type="GO" id="GO:0030488">
    <property type="term" value="P:tRNA methylation"/>
    <property type="evidence" value="ECO:0007669"/>
    <property type="project" value="InterPro"/>
</dbReference>
<dbReference type="AlphaFoldDB" id="A0A7S4LLS9"/>
<dbReference type="GO" id="GO:0005634">
    <property type="term" value="C:nucleus"/>
    <property type="evidence" value="ECO:0007669"/>
    <property type="project" value="UniProtKB-SubCell"/>
</dbReference>
<keyword evidence="5" id="KW-0539">Nucleus</keyword>
<evidence type="ECO:0000256" key="5">
    <source>
        <dbReference type="ARBA" id="ARBA00023242"/>
    </source>
</evidence>
<gene>
    <name evidence="8" type="ORF">EGYM00163_LOCUS49567</name>
</gene>
<evidence type="ECO:0000256" key="1">
    <source>
        <dbReference type="ARBA" id="ARBA00004123"/>
    </source>
</evidence>
<dbReference type="EMBL" id="HBJA01143990">
    <property type="protein sequence ID" value="CAE0838195.1"/>
    <property type="molecule type" value="Transcribed_RNA"/>
</dbReference>
<dbReference type="PANTHER" id="PTHR12945">
    <property type="entry name" value="TRANSLATION INITIATION FACTOR EIF3-RELATED"/>
    <property type="match status" value="1"/>
</dbReference>
<evidence type="ECO:0000256" key="6">
    <source>
        <dbReference type="ARBA" id="ARBA00032319"/>
    </source>
</evidence>
<evidence type="ECO:0000256" key="3">
    <source>
        <dbReference type="ARBA" id="ARBA00021704"/>
    </source>
</evidence>
<dbReference type="Pfam" id="PF04189">
    <property type="entry name" value="Gcd10p"/>
    <property type="match status" value="1"/>
</dbReference>
<evidence type="ECO:0000256" key="2">
    <source>
        <dbReference type="ARBA" id="ARBA00008320"/>
    </source>
</evidence>
<protein>
    <recommendedName>
        <fullName evidence="3">tRNA (adenine(58)-N(1))-methyltransferase non-catalytic subunit TRM6</fullName>
    </recommendedName>
    <alternativeName>
        <fullName evidence="6">tRNA(m1A58)-methyltransferase subunit TRM6</fullName>
    </alternativeName>
</protein>
<dbReference type="SUPFAM" id="SSF53335">
    <property type="entry name" value="S-adenosyl-L-methionine-dependent methyltransferases"/>
    <property type="match status" value="1"/>
</dbReference>
<name>A0A7S4LLS9_9EUGL</name>
<proteinExistence type="inferred from homology"/>
<dbReference type="GO" id="GO:0031515">
    <property type="term" value="C:tRNA (m1A) methyltransferase complex"/>
    <property type="evidence" value="ECO:0007669"/>
    <property type="project" value="InterPro"/>
</dbReference>
<dbReference type="Gene3D" id="3.40.50.150">
    <property type="entry name" value="Vaccinia Virus protein VP39"/>
    <property type="match status" value="1"/>
</dbReference>
<keyword evidence="4" id="KW-0819">tRNA processing</keyword>
<evidence type="ECO:0000313" key="8">
    <source>
        <dbReference type="EMBL" id="CAE0838195.1"/>
    </source>
</evidence>
<accession>A0A7S4LLS9</accession>
<dbReference type="InterPro" id="IPR029063">
    <property type="entry name" value="SAM-dependent_MTases_sf"/>
</dbReference>
<reference evidence="8" key="1">
    <citation type="submission" date="2021-01" db="EMBL/GenBank/DDBJ databases">
        <authorList>
            <person name="Corre E."/>
            <person name="Pelletier E."/>
            <person name="Niang G."/>
            <person name="Scheremetjew M."/>
            <person name="Finn R."/>
            <person name="Kale V."/>
            <person name="Holt S."/>
            <person name="Cochrane G."/>
            <person name="Meng A."/>
            <person name="Brown T."/>
            <person name="Cohen L."/>
        </authorList>
    </citation>
    <scope>NUCLEOTIDE SEQUENCE</scope>
    <source>
        <strain evidence="8">CCMP1594</strain>
    </source>
</reference>
<organism evidence="8">
    <name type="scientific">Eutreptiella gymnastica</name>
    <dbReference type="NCBI Taxonomy" id="73025"/>
    <lineage>
        <taxon>Eukaryota</taxon>
        <taxon>Discoba</taxon>
        <taxon>Euglenozoa</taxon>
        <taxon>Euglenida</taxon>
        <taxon>Spirocuta</taxon>
        <taxon>Euglenophyceae</taxon>
        <taxon>Eutreptiales</taxon>
        <taxon>Eutreptiaceae</taxon>
        <taxon>Eutreptiella</taxon>
    </lineage>
</organism>
<evidence type="ECO:0000256" key="7">
    <source>
        <dbReference type="SAM" id="MobiDB-lite"/>
    </source>
</evidence>
<comment type="similarity">
    <text evidence="2">Belongs to the TRM6/GCD10 family.</text>
</comment>
<dbReference type="PANTHER" id="PTHR12945:SF0">
    <property type="entry name" value="TRNA (ADENINE(58)-N(1))-METHYLTRANSFERASE NON-CATALYTIC SUBUNIT TRM6"/>
    <property type="match status" value="1"/>
</dbReference>
<feature type="region of interest" description="Disordered" evidence="7">
    <location>
        <begin position="448"/>
        <end position="470"/>
    </location>
</feature>